<accession>A0A255DZ44</accession>
<dbReference type="InterPro" id="IPR015943">
    <property type="entry name" value="WD40/YVTN_repeat-like_dom_sf"/>
</dbReference>
<dbReference type="EMBL" id="NMVI01000027">
    <property type="protein sequence ID" value="OYN84568.1"/>
    <property type="molecule type" value="Genomic_DNA"/>
</dbReference>
<name>A0A255DZ44_9ACTN</name>
<dbReference type="Proteomes" id="UP000216533">
    <property type="component" value="Unassembled WGS sequence"/>
</dbReference>
<proteinExistence type="predicted"/>
<gene>
    <name evidence="1" type="ORF">CGZ92_12055</name>
</gene>
<dbReference type="Gene3D" id="2.130.10.10">
    <property type="entry name" value="YVTN repeat-like/Quinoprotein amine dehydrogenase"/>
    <property type="match status" value="1"/>
</dbReference>
<organism evidence="1 2">
    <name type="scientific">Parenemella sanctibonifatiensis</name>
    <dbReference type="NCBI Taxonomy" id="2016505"/>
    <lineage>
        <taxon>Bacteria</taxon>
        <taxon>Bacillati</taxon>
        <taxon>Actinomycetota</taxon>
        <taxon>Actinomycetes</taxon>
        <taxon>Propionibacteriales</taxon>
        <taxon>Propionibacteriaceae</taxon>
        <taxon>Parenemella</taxon>
    </lineage>
</organism>
<reference evidence="1 2" key="1">
    <citation type="submission" date="2017-07" db="EMBL/GenBank/DDBJ databases">
        <title>Draft whole genome sequences of clinical Proprionibacteriaceae strains.</title>
        <authorList>
            <person name="Bernier A.-M."/>
            <person name="Bernard K."/>
            <person name="Domingo M.-C."/>
        </authorList>
    </citation>
    <scope>NUCLEOTIDE SEQUENCE [LARGE SCALE GENOMIC DNA]</scope>
    <source>
        <strain evidence="1 2">NML 160184</strain>
    </source>
</reference>
<sequence>MPMTWVGPIERDGDTVRSGFMNTVLAWDPATGAATALLAKRHNANPLWAGSGDVVVVPRCDGSLVVSRAGCVVQELRGHTPVAEVGVGDGIVGLTFVGDELVSAGADGTLRRWDALAGQQLAQTDVDPGAIAMTVGLGALVLSWPDRVSVRRPSDFAEITAHADLPNSTGWSLLAGALVGVTDSDPREVMLVRPGAEPVRHPLDYWPVGLCVTADGAAALWIDTDTIHTLSGNGQLTEVPLERPRRFHTAWRCAVADGVLYASGADRGMWAFDLATGQLQQTFTDPRTGR</sequence>
<evidence type="ECO:0008006" key="3">
    <source>
        <dbReference type="Google" id="ProtNLM"/>
    </source>
</evidence>
<dbReference type="SUPFAM" id="SSF50969">
    <property type="entry name" value="YVTN repeat-like/Quinoprotein amine dehydrogenase"/>
    <property type="match status" value="1"/>
</dbReference>
<comment type="caution">
    <text evidence="1">The sequence shown here is derived from an EMBL/GenBank/DDBJ whole genome shotgun (WGS) entry which is preliminary data.</text>
</comment>
<evidence type="ECO:0000313" key="2">
    <source>
        <dbReference type="Proteomes" id="UP000216533"/>
    </source>
</evidence>
<dbReference type="InterPro" id="IPR011044">
    <property type="entry name" value="Quino_amine_DH_bsu"/>
</dbReference>
<dbReference type="AlphaFoldDB" id="A0A255DZ44"/>
<evidence type="ECO:0000313" key="1">
    <source>
        <dbReference type="EMBL" id="OYN84568.1"/>
    </source>
</evidence>
<protein>
    <recommendedName>
        <fullName evidence="3">WD40 repeat domain-containing protein</fullName>
    </recommendedName>
</protein>